<keyword evidence="4 7" id="KW-0472">Membrane</keyword>
<feature type="region of interest" description="Disordered" evidence="6">
    <location>
        <begin position="1"/>
        <end position="91"/>
    </location>
</feature>
<dbReference type="STRING" id="3750.A0A498K9Y4"/>
<evidence type="ECO:0000256" key="3">
    <source>
        <dbReference type="ARBA" id="ARBA00022989"/>
    </source>
</evidence>
<dbReference type="Proteomes" id="UP000290289">
    <property type="component" value="Chromosome 2"/>
</dbReference>
<evidence type="ECO:0000259" key="8">
    <source>
        <dbReference type="PROSITE" id="PS51469"/>
    </source>
</evidence>
<dbReference type="SMR" id="A0A498K9Y4"/>
<dbReference type="GO" id="GO:0043495">
    <property type="term" value="F:protein-membrane adaptor activity"/>
    <property type="evidence" value="ECO:0007669"/>
    <property type="project" value="TreeGrafter"/>
</dbReference>
<evidence type="ECO:0000313" key="10">
    <source>
        <dbReference type="Proteomes" id="UP000290289"/>
    </source>
</evidence>
<dbReference type="Gene3D" id="2.60.120.260">
    <property type="entry name" value="Galactose-binding domain-like"/>
    <property type="match status" value="1"/>
</dbReference>
<dbReference type="OrthoDB" id="342281at2759"/>
<feature type="coiled-coil region" evidence="5">
    <location>
        <begin position="181"/>
        <end position="240"/>
    </location>
</feature>
<keyword evidence="5" id="KW-0175">Coiled coil</keyword>
<comment type="subcellular location">
    <subcellularLocation>
        <location evidence="1">Membrane</location>
    </subcellularLocation>
</comment>
<dbReference type="GO" id="GO:0016020">
    <property type="term" value="C:membrane"/>
    <property type="evidence" value="ECO:0007669"/>
    <property type="project" value="UniProtKB-SubCell"/>
</dbReference>
<reference evidence="9 10" key="1">
    <citation type="submission" date="2018-10" db="EMBL/GenBank/DDBJ databases">
        <title>A high-quality apple genome assembly.</title>
        <authorList>
            <person name="Hu J."/>
        </authorList>
    </citation>
    <scope>NUCLEOTIDE SEQUENCE [LARGE SCALE GENOMIC DNA]</scope>
    <source>
        <strain evidence="10">cv. HFTH1</strain>
        <tissue evidence="9">Young leaf</tissue>
    </source>
</reference>
<dbReference type="PANTHER" id="PTHR12911">
    <property type="entry name" value="SAD1/UNC-84-LIKE PROTEIN-RELATED"/>
    <property type="match status" value="1"/>
</dbReference>
<evidence type="ECO:0000256" key="5">
    <source>
        <dbReference type="SAM" id="Coils"/>
    </source>
</evidence>
<dbReference type="AlphaFoldDB" id="A0A498K9Y4"/>
<keyword evidence="3 7" id="KW-1133">Transmembrane helix</keyword>
<name>A0A498K9Y4_MALDO</name>
<dbReference type="GO" id="GO:0005635">
    <property type="term" value="C:nuclear envelope"/>
    <property type="evidence" value="ECO:0007669"/>
    <property type="project" value="UniProtKB-ARBA"/>
</dbReference>
<feature type="transmembrane region" description="Helical" evidence="7">
    <location>
        <begin position="104"/>
        <end position="122"/>
    </location>
</feature>
<protein>
    <recommendedName>
        <fullName evidence="8">SUN domain-containing protein</fullName>
    </recommendedName>
</protein>
<evidence type="ECO:0000256" key="4">
    <source>
        <dbReference type="ARBA" id="ARBA00023136"/>
    </source>
</evidence>
<feature type="domain" description="SUN" evidence="8">
    <location>
        <begin position="279"/>
        <end position="444"/>
    </location>
</feature>
<feature type="compositionally biased region" description="Polar residues" evidence="6">
    <location>
        <begin position="1"/>
        <end position="14"/>
    </location>
</feature>
<evidence type="ECO:0000256" key="1">
    <source>
        <dbReference type="ARBA" id="ARBA00004370"/>
    </source>
</evidence>
<proteinExistence type="predicted"/>
<evidence type="ECO:0000256" key="7">
    <source>
        <dbReference type="SAM" id="Phobius"/>
    </source>
</evidence>
<gene>
    <name evidence="9" type="ORF">DVH24_006346</name>
</gene>
<organism evidence="9 10">
    <name type="scientific">Malus domestica</name>
    <name type="common">Apple</name>
    <name type="synonym">Pyrus malus</name>
    <dbReference type="NCBI Taxonomy" id="3750"/>
    <lineage>
        <taxon>Eukaryota</taxon>
        <taxon>Viridiplantae</taxon>
        <taxon>Streptophyta</taxon>
        <taxon>Embryophyta</taxon>
        <taxon>Tracheophyta</taxon>
        <taxon>Spermatophyta</taxon>
        <taxon>Magnoliopsida</taxon>
        <taxon>eudicotyledons</taxon>
        <taxon>Gunneridae</taxon>
        <taxon>Pentapetalae</taxon>
        <taxon>rosids</taxon>
        <taxon>fabids</taxon>
        <taxon>Rosales</taxon>
        <taxon>Rosaceae</taxon>
        <taxon>Amygdaloideae</taxon>
        <taxon>Maleae</taxon>
        <taxon>Malus</taxon>
    </lineage>
</organism>
<evidence type="ECO:0000256" key="2">
    <source>
        <dbReference type="ARBA" id="ARBA00022692"/>
    </source>
</evidence>
<dbReference type="InterPro" id="IPR045119">
    <property type="entry name" value="SUN1-5"/>
</dbReference>
<dbReference type="PROSITE" id="PS51469">
    <property type="entry name" value="SUN"/>
    <property type="match status" value="1"/>
</dbReference>
<keyword evidence="2 7" id="KW-0812">Transmembrane</keyword>
<dbReference type="InterPro" id="IPR012919">
    <property type="entry name" value="SUN_dom"/>
</dbReference>
<evidence type="ECO:0000313" key="9">
    <source>
        <dbReference type="EMBL" id="RXI05089.1"/>
    </source>
</evidence>
<dbReference type="Pfam" id="PF07738">
    <property type="entry name" value="Sad1_UNC"/>
    <property type="match status" value="1"/>
</dbReference>
<evidence type="ECO:0000256" key="6">
    <source>
        <dbReference type="SAM" id="MobiDB-lite"/>
    </source>
</evidence>
<sequence>MSASTVSITANPATTRRRPVVAFDKKSSNIELVSAEPQTHKADDTATNSKDLSHYSIRGEPALDRSAQPKKTGPNSTISPPSSRRSRKTLAADPKPRWVTVLRVFFKNFILLVLILGLFQIVRRLALGSGVGVPMAFSDLEGRIVEVEAFMKTTTKMVQVQVEVVDRKIESEVGGLRREMEKKIQDKGVALESELKKLEAKSEGLERSVGNLRSVEWLSKQEFEKVYEDLKKKVKSSEDVELGATLDDIRAYARNVVEKEIEKHAADGLGRVDYALATGGASIVKHSEPYLVGKGSSWFSKSTKNGVHGDADRMLRPSFGEPGHCFPLKGTSGFVQIKLRTKIIPEAITLEHVAKSVAYDRSSAPKDCRISGWLRGGDDPEVYTEMFRLAEFTYDLEKSNAQTFNTMDSALSGLIDTVRLDFTSNHGSPSHTCIYRLRVHGHEPDVLSMMAMQQ</sequence>
<dbReference type="EMBL" id="RDQH01000328">
    <property type="protein sequence ID" value="RXI05089.1"/>
    <property type="molecule type" value="Genomic_DNA"/>
</dbReference>
<keyword evidence="10" id="KW-1185">Reference proteome</keyword>
<dbReference type="Gramene" id="mRNA:MD02G0222800">
    <property type="protein sequence ID" value="mRNA:MD02G0222800"/>
    <property type="gene ID" value="MD02G0222800"/>
</dbReference>
<comment type="caution">
    <text evidence="9">The sequence shown here is derived from an EMBL/GenBank/DDBJ whole genome shotgun (WGS) entry which is preliminary data.</text>
</comment>
<dbReference type="PANTHER" id="PTHR12911:SF8">
    <property type="entry name" value="KLAROID PROTEIN-RELATED"/>
    <property type="match status" value="1"/>
</dbReference>
<accession>A0A498K9Y4</accession>